<dbReference type="EMBL" id="JENX01000026">
    <property type="protein sequence ID" value="KEI18209.1"/>
    <property type="molecule type" value="Genomic_DNA"/>
</dbReference>
<evidence type="ECO:0000259" key="3">
    <source>
        <dbReference type="Pfam" id="PF05065"/>
    </source>
</evidence>
<sequence length="378" mass="42362">MNRFVLQQTFDGIAEQLRNENKKLTEMYADAKTTLEARNEQKQTVKDLEERFNGLKAQLEALDNAEQQKIAAQNKNLGEDPKNKVINAKAELIKATMANKSVSPQILNALGADNSTGGEKFLPKTMQTELLHEPFVKNPLRDISTFTNETNLEVPKITFTLDNDDFIADTETAKELQASGDTVQFARHKFKVFAPVSETILRGTNTNIVQTVESALESGLAAKERKVAFASSPKSGEEHMSFYSTQNKIKTVEGANKFKAIKAAIADLHEDYRENAKIVMTYADYMEIVETLANGNATLYTAQSEQVLGKPAIFCDSAKDPIVGDFRFSHFNYDLDMLYERDKDIKTGMECFVLTAWFDHQIKLKSAFRIAKSKNSPS</sequence>
<keyword evidence="5" id="KW-1185">Reference proteome</keyword>
<feature type="domain" description="Phage capsid-like C-terminal" evidence="3">
    <location>
        <begin position="121"/>
        <end position="372"/>
    </location>
</feature>
<gene>
    <name evidence="4" type="ORF">Z960_03505</name>
</gene>
<accession>A0ABR4TGR2</accession>
<dbReference type="NCBIfam" id="TIGR01554">
    <property type="entry name" value="major_cap_HK97"/>
    <property type="match status" value="1"/>
</dbReference>
<organism evidence="4 5">
    <name type="scientific">Clostridium haemolyticum NCTC 9693</name>
    <dbReference type="NCBI Taxonomy" id="1443114"/>
    <lineage>
        <taxon>Bacteria</taxon>
        <taxon>Bacillati</taxon>
        <taxon>Bacillota</taxon>
        <taxon>Clostridia</taxon>
        <taxon>Eubacteriales</taxon>
        <taxon>Clostridiaceae</taxon>
        <taxon>Clostridium</taxon>
    </lineage>
</organism>
<proteinExistence type="predicted"/>
<evidence type="ECO:0000256" key="2">
    <source>
        <dbReference type="SAM" id="Coils"/>
    </source>
</evidence>
<comment type="subcellular location">
    <subcellularLocation>
        <location evidence="1">Virion</location>
    </subcellularLocation>
</comment>
<feature type="coiled-coil region" evidence="2">
    <location>
        <begin position="14"/>
        <end position="75"/>
    </location>
</feature>
<reference evidence="4 5" key="1">
    <citation type="submission" date="2014-02" db="EMBL/GenBank/DDBJ databases">
        <title>Plasmidome dynamics in the species complex Clostridium novyi sensu lato converts strains of independent lineages into distinctly different pathogens.</title>
        <authorList>
            <person name="Skarin H."/>
            <person name="Segerman B."/>
        </authorList>
    </citation>
    <scope>NUCLEOTIDE SEQUENCE [LARGE SCALE GENOMIC DNA]</scope>
    <source>
        <strain evidence="4 5">NCTC 9693</strain>
    </source>
</reference>
<evidence type="ECO:0000313" key="5">
    <source>
        <dbReference type="Proteomes" id="UP000027937"/>
    </source>
</evidence>
<dbReference type="SUPFAM" id="SSF56563">
    <property type="entry name" value="Major capsid protein gp5"/>
    <property type="match status" value="1"/>
</dbReference>
<evidence type="ECO:0000313" key="4">
    <source>
        <dbReference type="EMBL" id="KEI18209.1"/>
    </source>
</evidence>
<evidence type="ECO:0000256" key="1">
    <source>
        <dbReference type="ARBA" id="ARBA00004328"/>
    </source>
</evidence>
<comment type="caution">
    <text evidence="4">The sequence shown here is derived from an EMBL/GenBank/DDBJ whole genome shotgun (WGS) entry which is preliminary data.</text>
</comment>
<protein>
    <submittedName>
        <fullName evidence="4">ATPase</fullName>
    </submittedName>
</protein>
<keyword evidence="2" id="KW-0175">Coiled coil</keyword>
<dbReference type="RefSeq" id="WP_039227997.1">
    <property type="nucleotide sequence ID" value="NZ_JENX01000026.1"/>
</dbReference>
<dbReference type="InterPro" id="IPR054612">
    <property type="entry name" value="Phage_capsid-like_C"/>
</dbReference>
<dbReference type="Proteomes" id="UP000027937">
    <property type="component" value="Unassembled WGS sequence"/>
</dbReference>
<name>A0ABR4TGR2_CLOHA</name>
<dbReference type="Pfam" id="PF05065">
    <property type="entry name" value="Phage_capsid"/>
    <property type="match status" value="1"/>
</dbReference>
<dbReference type="InterPro" id="IPR024455">
    <property type="entry name" value="Phage_capsid"/>
</dbReference>